<dbReference type="Proteomes" id="UP000009102">
    <property type="component" value="Chromosome"/>
</dbReference>
<keyword evidence="3" id="KW-1185">Reference proteome</keyword>
<feature type="domain" description="ChrR-like cupin" evidence="1">
    <location>
        <begin position="15"/>
        <end position="117"/>
    </location>
</feature>
<dbReference type="eggNOG" id="COG3806">
    <property type="taxonomic scope" value="Bacteria"/>
</dbReference>
<evidence type="ECO:0000313" key="3">
    <source>
        <dbReference type="Proteomes" id="UP000009102"/>
    </source>
</evidence>
<protein>
    <submittedName>
        <fullName evidence="2">Anti-ECFsigma factor, ChrR</fullName>
    </submittedName>
</protein>
<dbReference type="InterPro" id="IPR014710">
    <property type="entry name" value="RmlC-like_jellyroll"/>
</dbReference>
<reference evidence="2 3" key="1">
    <citation type="submission" date="2009-10" db="EMBL/GenBank/DDBJ databases">
        <title>Complete sequence of Halothiobacillus neapolitanus c2.</title>
        <authorList>
            <consortium name="US DOE Joint Genome Institute"/>
            <person name="Lucas S."/>
            <person name="Copeland A."/>
            <person name="Lapidus A."/>
            <person name="Glavina del Rio T."/>
            <person name="Tice H."/>
            <person name="Bruce D."/>
            <person name="Goodwin L."/>
            <person name="Pitluck S."/>
            <person name="Davenport K."/>
            <person name="Brettin T."/>
            <person name="Detter J.C."/>
            <person name="Han C."/>
            <person name="Tapia R."/>
            <person name="Larimer F."/>
            <person name="Land M."/>
            <person name="Hauser L."/>
            <person name="Kyrpides N."/>
            <person name="Mikhailova N."/>
            <person name="Kerfeld C."/>
            <person name="Cannon G."/>
            <person name="Heinhort S."/>
        </authorList>
    </citation>
    <scope>NUCLEOTIDE SEQUENCE [LARGE SCALE GENOMIC DNA]</scope>
    <source>
        <strain evidence="3">ATCC 23641 / c2</strain>
    </source>
</reference>
<dbReference type="InterPro" id="IPR025979">
    <property type="entry name" value="ChrR-like_cupin_dom"/>
</dbReference>
<feature type="domain" description="ChrR-like cupin" evidence="1">
    <location>
        <begin position="124"/>
        <end position="222"/>
    </location>
</feature>
<dbReference type="EMBL" id="CP001801">
    <property type="protein sequence ID" value="ACX96207.1"/>
    <property type="molecule type" value="Genomic_DNA"/>
</dbReference>
<name>D0L0I4_HALNC</name>
<gene>
    <name evidence="2" type="ordered locus">Hneap_1373</name>
</gene>
<dbReference type="AlphaFoldDB" id="D0L0I4"/>
<dbReference type="Gene3D" id="2.60.120.10">
    <property type="entry name" value="Jelly Rolls"/>
    <property type="match status" value="2"/>
</dbReference>
<dbReference type="Pfam" id="PF12973">
    <property type="entry name" value="Cupin_7"/>
    <property type="match status" value="2"/>
</dbReference>
<dbReference type="InterPro" id="IPR011051">
    <property type="entry name" value="RmlC_Cupin_sf"/>
</dbReference>
<dbReference type="STRING" id="555778.Hneap_1373"/>
<sequence>MLEHPLRPLHSDLTHRAVVDTASLPWVDSPEATVKRKLIERMGGDGTRATSLVKFAAGARFPSHDHHGGEEFIVLEGAFCDERGCFPKGSYVLNPPGSSHAPYAPDGCVIFVKLHHLPPESKAPISIDTLNTPWLPGLVEGLEVMPLSDIAGQHTALVRWQPDTYFKPHHHFGGEEIFVLEGEFCDETGAYPAGSWIRSPHWSKHTPFTRSGCTIFVKTGHLPIPDSWYANQKSVPSFS</sequence>
<dbReference type="CDD" id="cd20303">
    <property type="entry name" value="cupin_ChrR_1"/>
    <property type="match status" value="2"/>
</dbReference>
<dbReference type="SUPFAM" id="SSF51182">
    <property type="entry name" value="RmlC-like cupins"/>
    <property type="match status" value="2"/>
</dbReference>
<dbReference type="KEGG" id="hna:Hneap_1373"/>
<evidence type="ECO:0000313" key="2">
    <source>
        <dbReference type="EMBL" id="ACX96207.1"/>
    </source>
</evidence>
<dbReference type="HOGENOM" id="CLU_111523_0_0_6"/>
<accession>D0L0I4</accession>
<proteinExistence type="predicted"/>
<evidence type="ECO:0000259" key="1">
    <source>
        <dbReference type="Pfam" id="PF12973"/>
    </source>
</evidence>
<dbReference type="OrthoDB" id="9801227at2"/>
<dbReference type="RefSeq" id="WP_012824241.1">
    <property type="nucleotide sequence ID" value="NC_013422.1"/>
</dbReference>
<organism evidence="2 3">
    <name type="scientific">Halothiobacillus neapolitanus (strain ATCC 23641 / DSM 15147 / CIP 104769 / NCIMB 8539 / c2)</name>
    <name type="common">Thiobacillus neapolitanus</name>
    <dbReference type="NCBI Taxonomy" id="555778"/>
    <lineage>
        <taxon>Bacteria</taxon>
        <taxon>Pseudomonadati</taxon>
        <taxon>Pseudomonadota</taxon>
        <taxon>Gammaproteobacteria</taxon>
        <taxon>Chromatiales</taxon>
        <taxon>Halothiobacillaceae</taxon>
        <taxon>Halothiobacillus</taxon>
    </lineage>
</organism>